<evidence type="ECO:0000256" key="5">
    <source>
        <dbReference type="ARBA" id="ARBA00022840"/>
    </source>
</evidence>
<reference evidence="7" key="1">
    <citation type="journal article" date="2019" name="Nat. Commun.">
        <title>Genome-wide association mapping of date palm fruit traits.</title>
        <authorList>
            <person name="Hazzouri K.M."/>
            <person name="Gros-Balthazard M."/>
            <person name="Flowers J.M."/>
            <person name="Copetti D."/>
            <person name="Lemansour A."/>
            <person name="Lebrun M."/>
            <person name="Masmoudi K."/>
            <person name="Ferrand S."/>
            <person name="Dhar M.I."/>
            <person name="Fresquez Z.A."/>
            <person name="Rosas U."/>
            <person name="Zhang J."/>
            <person name="Talag J."/>
            <person name="Lee S."/>
            <person name="Kudrna D."/>
            <person name="Powell R.F."/>
            <person name="Leitch I.J."/>
            <person name="Krueger R.R."/>
            <person name="Wing R.A."/>
            <person name="Amiri K.M.A."/>
            <person name="Purugganan M.D."/>
        </authorList>
    </citation>
    <scope>NUCLEOTIDE SEQUENCE [LARGE SCALE GENOMIC DNA]</scope>
    <source>
        <strain evidence="7">cv. Khalas</strain>
    </source>
</reference>
<evidence type="ECO:0000256" key="6">
    <source>
        <dbReference type="SAM" id="SignalP"/>
    </source>
</evidence>
<dbReference type="GO" id="GO:0007165">
    <property type="term" value="P:signal transduction"/>
    <property type="evidence" value="ECO:0007669"/>
    <property type="project" value="TreeGrafter"/>
</dbReference>
<dbReference type="GeneID" id="103698143"/>
<dbReference type="GO" id="GO:0005737">
    <property type="term" value="C:cytoplasm"/>
    <property type="evidence" value="ECO:0007669"/>
    <property type="project" value="TreeGrafter"/>
</dbReference>
<dbReference type="OrthoDB" id="272141at2759"/>
<feature type="chain" id="PRO_5034657423" evidence="6">
    <location>
        <begin position="31"/>
        <end position="167"/>
    </location>
</feature>
<dbReference type="KEGG" id="pda:103698143"/>
<dbReference type="AlphaFoldDB" id="A0A8B8ZYM6"/>
<keyword evidence="4" id="KW-0418">Kinase</keyword>
<dbReference type="GO" id="GO:0030154">
    <property type="term" value="P:cell differentiation"/>
    <property type="evidence" value="ECO:0007669"/>
    <property type="project" value="TreeGrafter"/>
</dbReference>
<evidence type="ECO:0000256" key="2">
    <source>
        <dbReference type="ARBA" id="ARBA00022679"/>
    </source>
</evidence>
<dbReference type="InterPro" id="IPR011009">
    <property type="entry name" value="Kinase-like_dom_sf"/>
</dbReference>
<dbReference type="Proteomes" id="UP000228380">
    <property type="component" value="Chromosome 1"/>
</dbReference>
<evidence type="ECO:0000256" key="3">
    <source>
        <dbReference type="ARBA" id="ARBA00022741"/>
    </source>
</evidence>
<dbReference type="GO" id="GO:0005634">
    <property type="term" value="C:nucleus"/>
    <property type="evidence" value="ECO:0007669"/>
    <property type="project" value="TreeGrafter"/>
</dbReference>
<dbReference type="SUPFAM" id="SSF56112">
    <property type="entry name" value="Protein kinase-like (PK-like)"/>
    <property type="match status" value="1"/>
</dbReference>
<evidence type="ECO:0000256" key="4">
    <source>
        <dbReference type="ARBA" id="ARBA00022777"/>
    </source>
</evidence>
<dbReference type="Gene3D" id="1.10.510.10">
    <property type="entry name" value="Transferase(Phosphotransferase) domain 1"/>
    <property type="match status" value="1"/>
</dbReference>
<name>A0A8B8ZYM6_PHODC</name>
<dbReference type="PANTHER" id="PTHR24057:SF79">
    <property type="entry name" value="NON-SPECIFIC SERINE_THREONINE PROTEIN KINASE"/>
    <property type="match status" value="1"/>
</dbReference>
<evidence type="ECO:0000313" key="8">
    <source>
        <dbReference type="RefSeq" id="XP_038976658.1"/>
    </source>
</evidence>
<organism evidence="7 8">
    <name type="scientific">Phoenix dactylifera</name>
    <name type="common">Date palm</name>
    <dbReference type="NCBI Taxonomy" id="42345"/>
    <lineage>
        <taxon>Eukaryota</taxon>
        <taxon>Viridiplantae</taxon>
        <taxon>Streptophyta</taxon>
        <taxon>Embryophyta</taxon>
        <taxon>Tracheophyta</taxon>
        <taxon>Spermatophyta</taxon>
        <taxon>Magnoliopsida</taxon>
        <taxon>Liliopsida</taxon>
        <taxon>Arecaceae</taxon>
        <taxon>Coryphoideae</taxon>
        <taxon>Phoeniceae</taxon>
        <taxon>Phoenix</taxon>
    </lineage>
</organism>
<sequence>MAQGMIIFLACDCFFCFFPVFFDLSSPAKSATKSSPISHYIFHKRMPPEAVDPVSRLLQYSPNLRSTALEALIHPFFDELRDPDTRLPNGRFLPRSFNFKPHELKGVPMEIVAKLIPEHAREQCAFQECNLQGKRKCDLRISYVSCTRDRVKPSFLSSCFHCTMAAP</sequence>
<keyword evidence="7" id="KW-1185">Reference proteome</keyword>
<gene>
    <name evidence="8" type="primary">LOC103698143</name>
</gene>
<dbReference type="GO" id="GO:0005524">
    <property type="term" value="F:ATP binding"/>
    <property type="evidence" value="ECO:0007669"/>
    <property type="project" value="UniProtKB-KW"/>
</dbReference>
<dbReference type="InterPro" id="IPR050591">
    <property type="entry name" value="GSK-3"/>
</dbReference>
<reference evidence="8" key="2">
    <citation type="submission" date="2025-08" db="UniProtKB">
        <authorList>
            <consortium name="RefSeq"/>
        </authorList>
    </citation>
    <scope>IDENTIFICATION</scope>
    <source>
        <tissue evidence="8">Young leaves</tissue>
    </source>
</reference>
<dbReference type="PANTHER" id="PTHR24057">
    <property type="entry name" value="GLYCOGEN SYNTHASE KINASE-3 ALPHA"/>
    <property type="match status" value="1"/>
</dbReference>
<keyword evidence="2" id="KW-0808">Transferase</keyword>
<evidence type="ECO:0000256" key="1">
    <source>
        <dbReference type="ARBA" id="ARBA00022527"/>
    </source>
</evidence>
<protein>
    <submittedName>
        <fullName evidence="8">Shaggy-related protein kinase alpha-like</fullName>
    </submittedName>
</protein>
<dbReference type="GO" id="GO:0004674">
    <property type="term" value="F:protein serine/threonine kinase activity"/>
    <property type="evidence" value="ECO:0007669"/>
    <property type="project" value="UniProtKB-KW"/>
</dbReference>
<keyword evidence="5" id="KW-0067">ATP-binding</keyword>
<feature type="signal peptide" evidence="6">
    <location>
        <begin position="1"/>
        <end position="30"/>
    </location>
</feature>
<proteinExistence type="predicted"/>
<keyword evidence="3" id="KW-0547">Nucleotide-binding</keyword>
<accession>A0A8B8ZYM6</accession>
<keyword evidence="6" id="KW-0732">Signal</keyword>
<keyword evidence="1" id="KW-0723">Serine/threonine-protein kinase</keyword>
<dbReference type="RefSeq" id="XP_038976658.1">
    <property type="nucleotide sequence ID" value="XM_039120730.1"/>
</dbReference>
<evidence type="ECO:0000313" key="7">
    <source>
        <dbReference type="Proteomes" id="UP000228380"/>
    </source>
</evidence>